<keyword evidence="6" id="KW-1185">Reference proteome</keyword>
<dbReference type="InterPro" id="IPR017853">
    <property type="entry name" value="GH"/>
</dbReference>
<sequence length="597" mass="67700">MAPADVEVSAHSLAPRVEALSEQEFIDRARAELYLIYGGERTEAILRRLLQQLGHYRQEIATPSRALWSEATQILICYGDSLIDGEGHRTPLQALDNFLDGQMRDTFSAVHILPFFPWSSDDGFSVVHFREVNSDLGDWGDIHRITKHHNLMADLVINHVSRESLWFTDFLAGTQPGRDYFIELDPGTDVSMVTRPRNTPLLVPVYTRRGKRYVWATFSDDQIDLNYANPDVLLEMLGVLLHYLAQGVRLVRLDAVAFLWKELGTRCIHLPQTHAVVRLIRAIIDHVAPGALLITETNVPHLENLSYFGDRSGGDGAEAHMVYQFTLPPLLVHTLTSGDAAALTEWAATLPELPNDCTYFNFTASHDGIGVRALEGLLPDHEIKQLLDLMQRFGGYISMKTDSDGRDSPYEINITYFDAMKGTRKGEDPWQILRFLCSQTIMMGLQGIPGVYFHSLTGTTNDHENVSRTGKLRAINRKHWRREELDHLIGAMTPTRFVFKAMTQLLNKRRREPCFHPNVAQRVIDLGPGIFAFLRGPMADGRRLLAIHSVTDQPIELHLPQAYLTDRWEDLLGHFDPLAEKPLLKPYYSAWLVSQPR</sequence>
<dbReference type="RefSeq" id="WP_064123778.1">
    <property type="nucleotide sequence ID" value="NZ_CP015243.1"/>
</dbReference>
<feature type="binding site" evidence="3">
    <location>
        <position position="159"/>
    </location>
    <ligand>
        <name>substrate</name>
    </ligand>
</feature>
<proteinExistence type="predicted"/>
<dbReference type="InterPro" id="IPR006047">
    <property type="entry name" value="GH13_cat_dom"/>
</dbReference>
<name>A0A172YIN1_9GAMM</name>
<dbReference type="Gene3D" id="3.20.20.80">
    <property type="entry name" value="Glycosidases"/>
    <property type="match status" value="1"/>
</dbReference>
<dbReference type="CDD" id="cd11356">
    <property type="entry name" value="AmyAc_Sucrose_phosphorylase-like_1"/>
    <property type="match status" value="1"/>
</dbReference>
<dbReference type="KEGG" id="haa:A5892_16830"/>
<dbReference type="Pfam" id="PF00128">
    <property type="entry name" value="Alpha-amylase"/>
    <property type="match status" value="1"/>
</dbReference>
<evidence type="ECO:0000256" key="1">
    <source>
        <dbReference type="ARBA" id="ARBA00022676"/>
    </source>
</evidence>
<protein>
    <submittedName>
        <fullName evidence="5">Alpha-amylase</fullName>
    </submittedName>
</protein>
<dbReference type="Gene3D" id="3.90.400.10">
    <property type="entry name" value="Oligo-1,6-glucosidase, Domain 2"/>
    <property type="match status" value="1"/>
</dbReference>
<dbReference type="SUPFAM" id="SSF51445">
    <property type="entry name" value="(Trans)glycosidases"/>
    <property type="match status" value="1"/>
</dbReference>
<accession>A0A172YIN1</accession>
<dbReference type="PIRSF" id="PIRSF003059">
    <property type="entry name" value="Sucrose_phosphorylase"/>
    <property type="match status" value="1"/>
</dbReference>
<feature type="binding site" evidence="3">
    <location>
        <begin position="366"/>
        <end position="367"/>
    </location>
    <ligand>
        <name>substrate</name>
    </ligand>
</feature>
<dbReference type="GO" id="GO:0005975">
    <property type="term" value="P:carbohydrate metabolic process"/>
    <property type="evidence" value="ECO:0007669"/>
    <property type="project" value="InterPro"/>
</dbReference>
<dbReference type="EMBL" id="CP015243">
    <property type="protein sequence ID" value="ANF58925.1"/>
    <property type="molecule type" value="Genomic_DNA"/>
</dbReference>
<dbReference type="InterPro" id="IPR016377">
    <property type="entry name" value="Sucrose_GGa_phosphorylase-rel"/>
</dbReference>
<evidence type="ECO:0000313" key="6">
    <source>
        <dbReference type="Proteomes" id="UP000077875"/>
    </source>
</evidence>
<dbReference type="PANTHER" id="PTHR10357:SF214">
    <property type="entry name" value="GLUCOSYLGLYCERATE PHOSPHORYLASE"/>
    <property type="match status" value="1"/>
</dbReference>
<evidence type="ECO:0000313" key="5">
    <source>
        <dbReference type="EMBL" id="ANF58925.1"/>
    </source>
</evidence>
<feature type="binding site" evidence="3">
    <location>
        <position position="121"/>
    </location>
    <ligand>
        <name>substrate</name>
    </ligand>
</feature>
<evidence type="ECO:0000256" key="2">
    <source>
        <dbReference type="ARBA" id="ARBA00022679"/>
    </source>
</evidence>
<feature type="binding site" evidence="3">
    <location>
        <position position="473"/>
    </location>
    <ligand>
        <name>substrate</name>
    </ligand>
</feature>
<dbReference type="InterPro" id="IPR033746">
    <property type="entry name" value="GGa_phosphorylase"/>
</dbReference>
<dbReference type="SMART" id="SM00642">
    <property type="entry name" value="Aamy"/>
    <property type="match status" value="1"/>
</dbReference>
<organism evidence="5 6">
    <name type="scientific">Halotalea alkalilenta</name>
    <dbReference type="NCBI Taxonomy" id="376489"/>
    <lineage>
        <taxon>Bacteria</taxon>
        <taxon>Pseudomonadati</taxon>
        <taxon>Pseudomonadota</taxon>
        <taxon>Gammaproteobacteria</taxon>
        <taxon>Oceanospirillales</taxon>
        <taxon>Halomonadaceae</taxon>
        <taxon>Halotalea</taxon>
    </lineage>
</organism>
<evidence type="ECO:0000256" key="3">
    <source>
        <dbReference type="PIRSR" id="PIRSR003059-2"/>
    </source>
</evidence>
<keyword evidence="1" id="KW-0328">Glycosyltransferase</keyword>
<feature type="binding site" evidence="3">
    <location>
        <begin position="252"/>
        <end position="254"/>
    </location>
    <ligand>
        <name>substrate</name>
    </ligand>
</feature>
<dbReference type="Proteomes" id="UP000077875">
    <property type="component" value="Chromosome"/>
</dbReference>
<dbReference type="PANTHER" id="PTHR10357">
    <property type="entry name" value="ALPHA-AMYLASE FAMILY MEMBER"/>
    <property type="match status" value="1"/>
</dbReference>
<reference evidence="5 6" key="1">
    <citation type="submission" date="2016-04" db="EMBL/GenBank/DDBJ databases">
        <title>Complete Genome Sequence of Halotalea alkalilenta IHB B 13600.</title>
        <authorList>
            <person name="Swarnkar M.K."/>
            <person name="Sharma A."/>
            <person name="Kaushal K."/>
            <person name="Soni R."/>
            <person name="Rana S."/>
            <person name="Singh A.K."/>
            <person name="Gulati A."/>
        </authorList>
    </citation>
    <scope>NUCLEOTIDE SEQUENCE [LARGE SCALE GENOMIC DNA]</scope>
    <source>
        <strain evidence="5 6">IHB B 13600</strain>
    </source>
</reference>
<dbReference type="STRING" id="376489.A5892_16830"/>
<dbReference type="GO" id="GO:0016757">
    <property type="term" value="F:glycosyltransferase activity"/>
    <property type="evidence" value="ECO:0007669"/>
    <property type="project" value="UniProtKB-KW"/>
</dbReference>
<evidence type="ECO:0000259" key="4">
    <source>
        <dbReference type="SMART" id="SM00642"/>
    </source>
</evidence>
<gene>
    <name evidence="5" type="ORF">A5892_16830</name>
</gene>
<dbReference type="InterPro" id="IPR045857">
    <property type="entry name" value="O16G_dom_2"/>
</dbReference>
<dbReference type="AlphaFoldDB" id="A0A172YIN1"/>
<keyword evidence="2" id="KW-0808">Transferase</keyword>
<feature type="domain" description="Glycosyl hydrolase family 13 catalytic" evidence="4">
    <location>
        <begin position="73"/>
        <end position="424"/>
    </location>
</feature>